<dbReference type="InterPro" id="IPR050266">
    <property type="entry name" value="AB_hydrolase_sf"/>
</dbReference>
<dbReference type="InterPro" id="IPR000073">
    <property type="entry name" value="AB_hydrolase_1"/>
</dbReference>
<feature type="domain" description="AB hydrolase-1" evidence="1">
    <location>
        <begin position="45"/>
        <end position="282"/>
    </location>
</feature>
<dbReference type="Pfam" id="PF12697">
    <property type="entry name" value="Abhydrolase_6"/>
    <property type="match status" value="1"/>
</dbReference>
<protein>
    <submittedName>
        <fullName evidence="2">Alpha/beta fold hydrolase</fullName>
    </submittedName>
</protein>
<proteinExistence type="predicted"/>
<dbReference type="GO" id="GO:0016787">
    <property type="term" value="F:hydrolase activity"/>
    <property type="evidence" value="ECO:0007669"/>
    <property type="project" value="UniProtKB-KW"/>
</dbReference>
<keyword evidence="2" id="KW-0378">Hydrolase</keyword>
<organism evidence="2 3">
    <name type="scientific">candidate division CSSED10-310 bacterium</name>
    <dbReference type="NCBI Taxonomy" id="2855610"/>
    <lineage>
        <taxon>Bacteria</taxon>
        <taxon>Bacteria division CSSED10-310</taxon>
    </lineage>
</organism>
<evidence type="ECO:0000259" key="1">
    <source>
        <dbReference type="Pfam" id="PF12697"/>
    </source>
</evidence>
<accession>A0ABV6YR51</accession>
<gene>
    <name evidence="2" type="ORF">ACFL27_00640</name>
</gene>
<dbReference type="EMBL" id="JBHPBY010000004">
    <property type="protein sequence ID" value="MFC1848687.1"/>
    <property type="molecule type" value="Genomic_DNA"/>
</dbReference>
<sequence length="295" mass="33008">MNNMLQSQDSMWSEDIFDKYPPHLIDLGAKRTVALRDTAAEGPVVILVHGNSLSSRSFGFQFDSPLSRHYRLISLDLPGHGDSPRAADPERDYTIKGYADIIKRLVEKLNVPEVILGGNSLGGHIVVEAMADLESVVGITLWGTPLLCSPDSLEQGYIPPPSVSAFLKARPSKEEVLALFQNIAEKSPAIRDILVDDFLRRTDERAREVLGNSVANGEFIDEVELISRRKIPVAIFHGTVDPFVSGSYIHSLMLPLLWRGCIQLFPTVGHYLQIEEPQLFNQRLDAFLKDMFWEQ</sequence>
<evidence type="ECO:0000313" key="3">
    <source>
        <dbReference type="Proteomes" id="UP001594351"/>
    </source>
</evidence>
<dbReference type="InterPro" id="IPR029058">
    <property type="entry name" value="AB_hydrolase_fold"/>
</dbReference>
<dbReference type="Gene3D" id="3.40.50.1820">
    <property type="entry name" value="alpha/beta hydrolase"/>
    <property type="match status" value="1"/>
</dbReference>
<dbReference type="PANTHER" id="PTHR43798">
    <property type="entry name" value="MONOACYLGLYCEROL LIPASE"/>
    <property type="match status" value="1"/>
</dbReference>
<dbReference type="Proteomes" id="UP001594351">
    <property type="component" value="Unassembled WGS sequence"/>
</dbReference>
<evidence type="ECO:0000313" key="2">
    <source>
        <dbReference type="EMBL" id="MFC1848687.1"/>
    </source>
</evidence>
<reference evidence="2 3" key="1">
    <citation type="submission" date="2024-09" db="EMBL/GenBank/DDBJ databases">
        <title>Laminarin stimulates single cell rates of sulfate reduction while oxygen inhibits transcriptomic activity in coastal marine sediment.</title>
        <authorList>
            <person name="Lindsay M."/>
            <person name="Orcutt B."/>
            <person name="Emerson D."/>
            <person name="Stepanauskas R."/>
            <person name="D'Angelo T."/>
        </authorList>
    </citation>
    <scope>NUCLEOTIDE SEQUENCE [LARGE SCALE GENOMIC DNA]</scope>
    <source>
        <strain evidence="2">SAG AM-311-K15</strain>
    </source>
</reference>
<dbReference type="PRINTS" id="PR00111">
    <property type="entry name" value="ABHYDROLASE"/>
</dbReference>
<comment type="caution">
    <text evidence="2">The sequence shown here is derived from an EMBL/GenBank/DDBJ whole genome shotgun (WGS) entry which is preliminary data.</text>
</comment>
<dbReference type="PANTHER" id="PTHR43798:SF33">
    <property type="entry name" value="HYDROLASE, PUTATIVE (AFU_ORTHOLOGUE AFUA_2G14860)-RELATED"/>
    <property type="match status" value="1"/>
</dbReference>
<name>A0ABV6YR51_UNCC1</name>
<keyword evidence="3" id="KW-1185">Reference proteome</keyword>
<dbReference type="SUPFAM" id="SSF53474">
    <property type="entry name" value="alpha/beta-Hydrolases"/>
    <property type="match status" value="1"/>
</dbReference>